<keyword evidence="1" id="KW-0732">Signal</keyword>
<gene>
    <name evidence="2" type="ORF">FF38_12193</name>
</gene>
<name>A0A0L0BTG3_LUCCU</name>
<dbReference type="AlphaFoldDB" id="A0A0L0BTG3"/>
<comment type="caution">
    <text evidence="2">The sequence shown here is derived from an EMBL/GenBank/DDBJ whole genome shotgun (WGS) entry which is preliminary data.</text>
</comment>
<reference evidence="2 3" key="1">
    <citation type="journal article" date="2015" name="Nat. Commun.">
        <title>Lucilia cuprina genome unlocks parasitic fly biology to underpin future interventions.</title>
        <authorList>
            <person name="Anstead C.A."/>
            <person name="Korhonen P.K."/>
            <person name="Young N.D."/>
            <person name="Hall R.S."/>
            <person name="Jex A.R."/>
            <person name="Murali S.C."/>
            <person name="Hughes D.S."/>
            <person name="Lee S.F."/>
            <person name="Perry T."/>
            <person name="Stroehlein A.J."/>
            <person name="Ansell B.R."/>
            <person name="Breugelmans B."/>
            <person name="Hofmann A."/>
            <person name="Qu J."/>
            <person name="Dugan S."/>
            <person name="Lee S.L."/>
            <person name="Chao H."/>
            <person name="Dinh H."/>
            <person name="Han Y."/>
            <person name="Doddapaneni H.V."/>
            <person name="Worley K.C."/>
            <person name="Muzny D.M."/>
            <person name="Ioannidis P."/>
            <person name="Waterhouse R.M."/>
            <person name="Zdobnov E.M."/>
            <person name="James P.J."/>
            <person name="Bagnall N.H."/>
            <person name="Kotze A.C."/>
            <person name="Gibbs R.A."/>
            <person name="Richards S."/>
            <person name="Batterham P."/>
            <person name="Gasser R.B."/>
        </authorList>
    </citation>
    <scope>NUCLEOTIDE SEQUENCE [LARGE SCALE GENOMIC DNA]</scope>
    <source>
        <strain evidence="2 3">LS</strain>
        <tissue evidence="2">Full body</tissue>
    </source>
</reference>
<sequence length="67" mass="7301">MGKLVYFLLSLTMTICAVKSLYIESNGQPICEEITCAEDEACTFSATLRIERCVPAYLVTGSFAING</sequence>
<proteinExistence type="predicted"/>
<feature type="chain" id="PRO_5005535344" evidence="1">
    <location>
        <begin position="21"/>
        <end position="67"/>
    </location>
</feature>
<keyword evidence="3" id="KW-1185">Reference proteome</keyword>
<accession>A0A0L0BTG3</accession>
<protein>
    <submittedName>
        <fullName evidence="2">Uncharacterized protein</fullName>
    </submittedName>
</protein>
<evidence type="ECO:0000313" key="3">
    <source>
        <dbReference type="Proteomes" id="UP000037069"/>
    </source>
</evidence>
<dbReference type="Proteomes" id="UP000037069">
    <property type="component" value="Unassembled WGS sequence"/>
</dbReference>
<feature type="signal peptide" evidence="1">
    <location>
        <begin position="1"/>
        <end position="20"/>
    </location>
</feature>
<dbReference type="EMBL" id="JRES01001487">
    <property type="protein sequence ID" value="KNC22504.1"/>
    <property type="molecule type" value="Genomic_DNA"/>
</dbReference>
<evidence type="ECO:0000313" key="2">
    <source>
        <dbReference type="EMBL" id="KNC22504.1"/>
    </source>
</evidence>
<evidence type="ECO:0000256" key="1">
    <source>
        <dbReference type="SAM" id="SignalP"/>
    </source>
</evidence>
<organism evidence="2 3">
    <name type="scientific">Lucilia cuprina</name>
    <name type="common">Green bottle fly</name>
    <name type="synonym">Australian sheep blowfly</name>
    <dbReference type="NCBI Taxonomy" id="7375"/>
    <lineage>
        <taxon>Eukaryota</taxon>
        <taxon>Metazoa</taxon>
        <taxon>Ecdysozoa</taxon>
        <taxon>Arthropoda</taxon>
        <taxon>Hexapoda</taxon>
        <taxon>Insecta</taxon>
        <taxon>Pterygota</taxon>
        <taxon>Neoptera</taxon>
        <taxon>Endopterygota</taxon>
        <taxon>Diptera</taxon>
        <taxon>Brachycera</taxon>
        <taxon>Muscomorpha</taxon>
        <taxon>Oestroidea</taxon>
        <taxon>Calliphoridae</taxon>
        <taxon>Luciliinae</taxon>
        <taxon>Lucilia</taxon>
    </lineage>
</organism>